<accession>L7VIV1</accession>
<dbReference type="EMBL" id="CP004044">
    <property type="protein sequence ID" value="AGC68005.1"/>
    <property type="molecule type" value="Genomic_DNA"/>
</dbReference>
<dbReference type="AlphaFoldDB" id="L7VIV1"/>
<dbReference type="STRING" id="1121335.Cst_c10070"/>
<dbReference type="PATRIC" id="fig|1121335.3.peg.986"/>
<reference evidence="1 2" key="1">
    <citation type="journal article" date="2013" name="Genome Announc.">
        <title>Complete genome sequence of Clostridium stercorarium subsp. stercorarium strain DSM 8532, a thermophilic degrader of plant cell wall fibers.</title>
        <authorList>
            <person name="Poehlein A."/>
            <person name="Zverlov V.V."/>
            <person name="Daniel R."/>
            <person name="Schwarz W.H."/>
            <person name="Liebl W."/>
        </authorList>
    </citation>
    <scope>NUCLEOTIDE SEQUENCE [LARGE SCALE GENOMIC DNA]</scope>
    <source>
        <strain evidence="2">ATCC 35414 / DSM 8532 / NCIMB 11754</strain>
    </source>
</reference>
<evidence type="ECO:0000313" key="2">
    <source>
        <dbReference type="Proteomes" id="UP000011220"/>
    </source>
</evidence>
<protein>
    <submittedName>
        <fullName evidence="1">Uncharacterized protein</fullName>
    </submittedName>
</protein>
<organism evidence="1 2">
    <name type="scientific">Thermoclostridium stercorarium (strain ATCC 35414 / DSM 8532 / NCIMB 11754)</name>
    <name type="common">Clostridium stercorarium</name>
    <dbReference type="NCBI Taxonomy" id="1121335"/>
    <lineage>
        <taxon>Bacteria</taxon>
        <taxon>Bacillati</taxon>
        <taxon>Bacillota</taxon>
        <taxon>Clostridia</taxon>
        <taxon>Eubacteriales</taxon>
        <taxon>Oscillospiraceae</taxon>
        <taxon>Thermoclostridium</taxon>
    </lineage>
</organism>
<dbReference type="KEGG" id="css:Cst_c10070"/>
<gene>
    <name evidence="1" type="ordered locus">Cst_c10070</name>
</gene>
<sequence length="53" mass="6038">MPNKLFSFSVEETGSRGRKPPLPVFVFVNTLLNPDFYVTANDFPDILADFCRN</sequence>
<keyword evidence="2" id="KW-1185">Reference proteome</keyword>
<dbReference type="Proteomes" id="UP000011220">
    <property type="component" value="Chromosome"/>
</dbReference>
<proteinExistence type="predicted"/>
<evidence type="ECO:0000313" key="1">
    <source>
        <dbReference type="EMBL" id="AGC68005.1"/>
    </source>
</evidence>
<name>L7VIV1_THES1</name>